<evidence type="ECO:0000313" key="10">
    <source>
        <dbReference type="EMBL" id="AFU59224.1"/>
    </source>
</evidence>
<dbReference type="BioCyc" id="CNIT1237085:G1324-2295-MONOMER"/>
<keyword evidence="4 9" id="KW-0812">Transmembrane</keyword>
<evidence type="ECO:0000256" key="9">
    <source>
        <dbReference type="SAM" id="Phobius"/>
    </source>
</evidence>
<dbReference type="FunFam" id="3.90.550.10:FF:000057">
    <property type="entry name" value="Glycosyltransferase-like protein, family 2"/>
    <property type="match status" value="1"/>
</dbReference>
<reference evidence="10 11" key="1">
    <citation type="journal article" date="2012" name="Environ. Microbiol.">
        <title>The genome of the ammonia-oxidizing Candidatus Nitrososphaera gargensis: insights into metabolic versatility and environmental adaptations.</title>
        <authorList>
            <person name="Spang A."/>
            <person name="Poehlein A."/>
            <person name="Offre P."/>
            <person name="Zumbragel S."/>
            <person name="Haider S."/>
            <person name="Rychlik N."/>
            <person name="Nowka B."/>
            <person name="Schmeisser C."/>
            <person name="Lebedeva E.V."/>
            <person name="Rattei T."/>
            <person name="Bohm C."/>
            <person name="Schmid M."/>
            <person name="Galushko A."/>
            <person name="Hatzenpichler R."/>
            <person name="Weinmaier T."/>
            <person name="Daniel R."/>
            <person name="Schleper C."/>
            <person name="Spieck E."/>
            <person name="Streit W."/>
            <person name="Wagner M."/>
        </authorList>
    </citation>
    <scope>NUCLEOTIDE SEQUENCE [LARGE SCALE GENOMIC DNA]</scope>
    <source>
        <strain evidence="11">Ga9.2</strain>
    </source>
</reference>
<keyword evidence="7 9" id="KW-0472">Membrane</keyword>
<dbReference type="EMBL" id="CP002408">
    <property type="protein sequence ID" value="AFU59224.1"/>
    <property type="molecule type" value="Genomic_DNA"/>
</dbReference>
<dbReference type="PANTHER" id="PTHR32044:SF80">
    <property type="entry name" value="XYLOGLUCAN GLYCOSYLTRANSFERASE 2-RELATED"/>
    <property type="match status" value="1"/>
</dbReference>
<evidence type="ECO:0000256" key="2">
    <source>
        <dbReference type="ARBA" id="ARBA00022676"/>
    </source>
</evidence>
<evidence type="ECO:0000256" key="7">
    <source>
        <dbReference type="ARBA" id="ARBA00023136"/>
    </source>
</evidence>
<dbReference type="Gene3D" id="1.20.1640.10">
    <property type="entry name" value="Multidrug efflux transporter AcrB transmembrane domain"/>
    <property type="match status" value="1"/>
</dbReference>
<keyword evidence="3 10" id="KW-0808">Transferase</keyword>
<evidence type="ECO:0000256" key="5">
    <source>
        <dbReference type="ARBA" id="ARBA00022989"/>
    </source>
</evidence>
<evidence type="ECO:0000256" key="8">
    <source>
        <dbReference type="ARBA" id="ARBA00023316"/>
    </source>
</evidence>
<dbReference type="GeneID" id="13796160"/>
<comment type="subcellular location">
    <subcellularLocation>
        <location evidence="1">Golgi apparatus membrane</location>
        <topology evidence="1">Multi-pass membrane protein</topology>
    </subcellularLocation>
</comment>
<dbReference type="Gene3D" id="3.90.550.10">
    <property type="entry name" value="Spore Coat Polysaccharide Biosynthesis Protein SpsA, Chain A"/>
    <property type="match status" value="1"/>
</dbReference>
<protein>
    <submittedName>
        <fullName evidence="10">Glycosyl transferase family 2</fullName>
    </submittedName>
</protein>
<keyword evidence="5 9" id="KW-1133">Transmembrane helix</keyword>
<dbReference type="CDD" id="cd06437">
    <property type="entry name" value="CESA_CaSu_A2"/>
    <property type="match status" value="1"/>
</dbReference>
<dbReference type="Pfam" id="PF13641">
    <property type="entry name" value="Glyco_tranf_2_3"/>
    <property type="match status" value="1"/>
</dbReference>
<evidence type="ECO:0000256" key="1">
    <source>
        <dbReference type="ARBA" id="ARBA00004653"/>
    </source>
</evidence>
<dbReference type="OrthoDB" id="46222at2157"/>
<dbReference type="PANTHER" id="PTHR32044">
    <property type="entry name" value="GLUCOMANNAN 4-BETA-MANNOSYLTRANSFERASE 9"/>
    <property type="match status" value="1"/>
</dbReference>
<dbReference type="GO" id="GO:0071555">
    <property type="term" value="P:cell wall organization"/>
    <property type="evidence" value="ECO:0007669"/>
    <property type="project" value="UniProtKB-KW"/>
</dbReference>
<dbReference type="SUPFAM" id="SSF53448">
    <property type="entry name" value="Nucleotide-diphospho-sugar transferases"/>
    <property type="match status" value="1"/>
</dbReference>
<dbReference type="STRING" id="1237085.Ngar_c22970"/>
<dbReference type="RefSeq" id="WP_015019759.1">
    <property type="nucleotide sequence ID" value="NC_018719.1"/>
</dbReference>
<dbReference type="KEGG" id="nga:Ngar_c22970"/>
<feature type="transmembrane region" description="Helical" evidence="9">
    <location>
        <begin position="6"/>
        <end position="31"/>
    </location>
</feature>
<keyword evidence="11" id="KW-1185">Reference proteome</keyword>
<proteinExistence type="predicted"/>
<dbReference type="PATRIC" id="fig|1237085.11.peg.2273"/>
<dbReference type="Proteomes" id="UP000008037">
    <property type="component" value="Chromosome"/>
</dbReference>
<dbReference type="HOGENOM" id="CLU_012856_4_0_2"/>
<dbReference type="InParanoid" id="K0INE3"/>
<feature type="transmembrane region" description="Helical" evidence="9">
    <location>
        <begin position="343"/>
        <end position="365"/>
    </location>
</feature>
<evidence type="ECO:0000313" key="11">
    <source>
        <dbReference type="Proteomes" id="UP000008037"/>
    </source>
</evidence>
<dbReference type="InterPro" id="IPR029044">
    <property type="entry name" value="Nucleotide-diphossugar_trans"/>
</dbReference>
<evidence type="ECO:0000256" key="4">
    <source>
        <dbReference type="ARBA" id="ARBA00022692"/>
    </source>
</evidence>
<dbReference type="GO" id="GO:0016757">
    <property type="term" value="F:glycosyltransferase activity"/>
    <property type="evidence" value="ECO:0007669"/>
    <property type="project" value="UniProtKB-KW"/>
</dbReference>
<dbReference type="AlphaFoldDB" id="K0INE3"/>
<feature type="transmembrane region" description="Helical" evidence="9">
    <location>
        <begin position="385"/>
        <end position="408"/>
    </location>
</feature>
<organism evidence="10 11">
    <name type="scientific">Nitrososphaera gargensis (strain Ga9.2)</name>
    <dbReference type="NCBI Taxonomy" id="1237085"/>
    <lineage>
        <taxon>Archaea</taxon>
        <taxon>Nitrososphaerota</taxon>
        <taxon>Nitrososphaeria</taxon>
        <taxon>Nitrososphaerales</taxon>
        <taxon>Nitrososphaeraceae</taxon>
        <taxon>Nitrososphaera</taxon>
    </lineage>
</organism>
<keyword evidence="2" id="KW-0328">Glycosyltransferase</keyword>
<feature type="transmembrane region" description="Helical" evidence="9">
    <location>
        <begin position="466"/>
        <end position="486"/>
    </location>
</feature>
<name>K0INE3_NITGG</name>
<evidence type="ECO:0000256" key="3">
    <source>
        <dbReference type="ARBA" id="ARBA00022679"/>
    </source>
</evidence>
<sequence length="706" mass="79914">MYGPGPFLYVLFLMIGWIMMIYTLNFYYLAYQSRNNIRHNKKMRQKTELPPNLPVVTIQLPLYNEKYVARRLIDAVCRMDYPKDKLHIQVLDDSDDDTIDLIKSIVDDYRFKGFDIVHMHRTDRSGYKAGALKAGMKHAKGEFIAIFDADFIPPASFLKRALGHFFTDKRLGLVQCKWGHVNENYSTLTEAQAVSLDLHFLIEQKAKSLSHLYMNFNGTAGIWRTACINDAGGWHTTTLVEDLDLSYRAQMKGWRCLFLEDLEVDAELPVQMNAAKRQQFRWAKGSIQVALKLLSDLMLHRRVPVDTKAQAFIQLTRHAVNPLFLAQFLIFPMLLAMSANSYAVGWVPLISVVMYIMMGPGGYLLVINQAWNGDPRMLREKARQFFFLMFFASGISVNNTVAVFDAVFGKRNEFLRTPKFGIVNKDDDWRNKEYVLPFTKTTLLEIFFAVYGCMAVFISLASGNAVYAPMIAVPTIGFIYVTYLSIVHSSFRKKKSDTRGTYAPAIAAGKHHNNNNLDSGATMAAASVITHTRVVNRQKVVLAGVLAFLIMGAGMAYYGYQTTLYHVNKAIGFVARAQTAQTPEQLAEYIKLAKIELMPVKGNNPVWLFPTARTDFGLIRENLDGILLRAESASAMVPHSEQYNMAMSDMHKSAERINLGLMEAIPYMYISISNLVMAGLWVAAIIAIFAAMRRARTRRVQIEKTV</sequence>
<accession>K0INE3</accession>
<gene>
    <name evidence="10" type="ordered locus">Ngar_c22970</name>
</gene>
<keyword evidence="8" id="KW-0961">Cell wall biogenesis/degradation</keyword>
<evidence type="ECO:0000256" key="6">
    <source>
        <dbReference type="ARBA" id="ARBA00023034"/>
    </source>
</evidence>
<feature type="transmembrane region" description="Helical" evidence="9">
    <location>
        <begin position="667"/>
        <end position="691"/>
    </location>
</feature>
<keyword evidence="6" id="KW-0333">Golgi apparatus</keyword>
<feature type="transmembrane region" description="Helical" evidence="9">
    <location>
        <begin position="540"/>
        <end position="560"/>
    </location>
</feature>